<dbReference type="Gene3D" id="3.30.565.10">
    <property type="entry name" value="Histidine kinase-like ATPase, C-terminal domain"/>
    <property type="match status" value="1"/>
</dbReference>
<dbReference type="InterPro" id="IPR050640">
    <property type="entry name" value="Bact_2-comp_sensor_kinase"/>
</dbReference>
<dbReference type="InterPro" id="IPR036890">
    <property type="entry name" value="HATPase_C_sf"/>
</dbReference>
<dbReference type="Pfam" id="PF06580">
    <property type="entry name" value="His_kinase"/>
    <property type="match status" value="1"/>
</dbReference>
<dbReference type="EC" id="2.7.13.3" evidence="2"/>
<sequence length="357" mass="40903">MMADKVNSHWCTMPVLLAMGKIFIQKYWLSRHLILSVYLPVFNILFFALILMTNGQFSIEVFWHLSAYIWITLLLCWLVSTCYIELKVLPVKNGLYFFLVYSCCVLFSSIAAYFIMLLIGDAQVTQGKSPVAPAMLAQVEVLLFTALSYIFELKKHQLMLQANFKMARFKRLKSQLNPHMLFNSLNLITSEIEDNPKKAVKIVNELAVLLRHFLKKSDVQLLPLKEEISLIERYLFIQKMRFADRLNYQIDIDESLNSWPFPALTLQPLIENCIVHGFLNKQGTGNIRLRVRSVAGQLCVELEDNGVGFDVDSSRHGKGLDIVKQTLNLLFGDKYEFAINSRVGAGTYVRFMIPAKG</sequence>
<name>A0ABY7VG61_9GAMM</name>
<keyword evidence="3" id="KW-0812">Transmembrane</keyword>
<evidence type="ECO:0000313" key="6">
    <source>
        <dbReference type="Proteomes" id="UP001215231"/>
    </source>
</evidence>
<keyword evidence="5" id="KW-0808">Transferase</keyword>
<protein>
    <recommendedName>
        <fullName evidence="2">histidine kinase</fullName>
        <ecNumber evidence="2">2.7.13.3</ecNumber>
    </recommendedName>
</protein>
<dbReference type="PRINTS" id="PR00344">
    <property type="entry name" value="BCTRLSENSOR"/>
</dbReference>
<evidence type="ECO:0000313" key="5">
    <source>
        <dbReference type="EMBL" id="WDE12011.1"/>
    </source>
</evidence>
<dbReference type="PANTHER" id="PTHR34220">
    <property type="entry name" value="SENSOR HISTIDINE KINASE YPDA"/>
    <property type="match status" value="1"/>
</dbReference>
<evidence type="ECO:0000256" key="3">
    <source>
        <dbReference type="SAM" id="Phobius"/>
    </source>
</evidence>
<dbReference type="PANTHER" id="PTHR34220:SF7">
    <property type="entry name" value="SENSOR HISTIDINE KINASE YPDA"/>
    <property type="match status" value="1"/>
</dbReference>
<gene>
    <name evidence="5" type="ORF">H3N35_00515</name>
</gene>
<dbReference type="EMBL" id="CP059693">
    <property type="protein sequence ID" value="WDE12011.1"/>
    <property type="molecule type" value="Genomic_DNA"/>
</dbReference>
<feature type="transmembrane region" description="Helical" evidence="3">
    <location>
        <begin position="33"/>
        <end position="53"/>
    </location>
</feature>
<dbReference type="GO" id="GO:0016301">
    <property type="term" value="F:kinase activity"/>
    <property type="evidence" value="ECO:0007669"/>
    <property type="project" value="UniProtKB-KW"/>
</dbReference>
<feature type="transmembrane region" description="Helical" evidence="3">
    <location>
        <begin position="65"/>
        <end position="84"/>
    </location>
</feature>
<dbReference type="Proteomes" id="UP001215231">
    <property type="component" value="Chromosome"/>
</dbReference>
<dbReference type="InterPro" id="IPR004358">
    <property type="entry name" value="Sig_transdc_His_kin-like_C"/>
</dbReference>
<reference evidence="5 6" key="1">
    <citation type="journal article" date="2022" name="Mar. Drugs">
        <title>Bioassay-Guided Fractionation Leads to the Detection of Cholic Acid Generated by the Rare Thalassomonas sp.</title>
        <authorList>
            <person name="Pheiffer F."/>
            <person name="Schneider Y.K."/>
            <person name="Hansen E.H."/>
            <person name="Andersen J.H."/>
            <person name="Isaksson J."/>
            <person name="Busche T."/>
            <person name="R C."/>
            <person name="Kalinowski J."/>
            <person name="Zyl L.V."/>
            <person name="Trindade M."/>
        </authorList>
    </citation>
    <scope>NUCLEOTIDE SEQUENCE [LARGE SCALE GENOMIC DNA]</scope>
    <source>
        <strain evidence="5 6">A5K-61T</strain>
    </source>
</reference>
<dbReference type="InterPro" id="IPR003594">
    <property type="entry name" value="HATPase_dom"/>
</dbReference>
<keyword evidence="3" id="KW-0472">Membrane</keyword>
<evidence type="ECO:0000259" key="4">
    <source>
        <dbReference type="SMART" id="SM00387"/>
    </source>
</evidence>
<proteinExistence type="predicted"/>
<evidence type="ECO:0000256" key="1">
    <source>
        <dbReference type="ARBA" id="ARBA00000085"/>
    </source>
</evidence>
<comment type="catalytic activity">
    <reaction evidence="1">
        <text>ATP + protein L-histidine = ADP + protein N-phospho-L-histidine.</text>
        <dbReference type="EC" id="2.7.13.3"/>
    </reaction>
</comment>
<keyword evidence="6" id="KW-1185">Reference proteome</keyword>
<organism evidence="5 6">
    <name type="scientific">Thalassomonas haliotis</name>
    <dbReference type="NCBI Taxonomy" id="485448"/>
    <lineage>
        <taxon>Bacteria</taxon>
        <taxon>Pseudomonadati</taxon>
        <taxon>Pseudomonadota</taxon>
        <taxon>Gammaproteobacteria</taxon>
        <taxon>Alteromonadales</taxon>
        <taxon>Colwelliaceae</taxon>
        <taxon>Thalassomonas</taxon>
    </lineage>
</organism>
<dbReference type="SUPFAM" id="SSF55874">
    <property type="entry name" value="ATPase domain of HSP90 chaperone/DNA topoisomerase II/histidine kinase"/>
    <property type="match status" value="1"/>
</dbReference>
<dbReference type="InterPro" id="IPR010559">
    <property type="entry name" value="Sig_transdc_His_kin_internal"/>
</dbReference>
<accession>A0ABY7VG61</accession>
<feature type="transmembrane region" description="Helical" evidence="3">
    <location>
        <begin position="131"/>
        <end position="151"/>
    </location>
</feature>
<dbReference type="RefSeq" id="WP_274052243.1">
    <property type="nucleotide sequence ID" value="NZ_CP059693.1"/>
</dbReference>
<evidence type="ECO:0000256" key="2">
    <source>
        <dbReference type="ARBA" id="ARBA00012438"/>
    </source>
</evidence>
<dbReference type="SMART" id="SM00387">
    <property type="entry name" value="HATPase_c"/>
    <property type="match status" value="1"/>
</dbReference>
<keyword evidence="3" id="KW-1133">Transmembrane helix</keyword>
<feature type="domain" description="Histidine kinase/HSP90-like ATPase" evidence="4">
    <location>
        <begin position="257"/>
        <end position="357"/>
    </location>
</feature>
<dbReference type="Pfam" id="PF02518">
    <property type="entry name" value="HATPase_c"/>
    <property type="match status" value="1"/>
</dbReference>
<keyword evidence="5" id="KW-0418">Kinase</keyword>
<feature type="transmembrane region" description="Helical" evidence="3">
    <location>
        <begin position="96"/>
        <end position="119"/>
    </location>
</feature>